<dbReference type="InterPro" id="IPR023210">
    <property type="entry name" value="NADP_OxRdtase_dom"/>
</dbReference>
<dbReference type="EMBL" id="CP060634">
    <property type="protein sequence ID" value="QNM04389.1"/>
    <property type="molecule type" value="Genomic_DNA"/>
</dbReference>
<dbReference type="SUPFAM" id="SSF51430">
    <property type="entry name" value="NAD(P)-linked oxidoreductase"/>
    <property type="match status" value="1"/>
</dbReference>
<dbReference type="PRINTS" id="PR00069">
    <property type="entry name" value="ALDKETRDTASE"/>
</dbReference>
<evidence type="ECO:0000259" key="1">
    <source>
        <dbReference type="Pfam" id="PF00248"/>
    </source>
</evidence>
<dbReference type="Pfam" id="PF00248">
    <property type="entry name" value="Aldo_ket_red"/>
    <property type="match status" value="1"/>
</dbReference>
<organism evidence="2 3">
    <name type="scientific">Qiania dongpingensis</name>
    <dbReference type="NCBI Taxonomy" id="2763669"/>
    <lineage>
        <taxon>Bacteria</taxon>
        <taxon>Bacillati</taxon>
        <taxon>Bacillota</taxon>
        <taxon>Clostridia</taxon>
        <taxon>Lachnospirales</taxon>
        <taxon>Lachnospiraceae</taxon>
        <taxon>Qiania</taxon>
    </lineage>
</organism>
<evidence type="ECO:0000313" key="3">
    <source>
        <dbReference type="Proteomes" id="UP000515823"/>
    </source>
</evidence>
<proteinExistence type="predicted"/>
<dbReference type="GO" id="GO:0016491">
    <property type="term" value="F:oxidoreductase activity"/>
    <property type="evidence" value="ECO:0007669"/>
    <property type="project" value="InterPro"/>
</dbReference>
<feature type="domain" description="NADP-dependent oxidoreductase" evidence="1">
    <location>
        <begin position="14"/>
        <end position="288"/>
    </location>
</feature>
<dbReference type="InterPro" id="IPR036812">
    <property type="entry name" value="NAD(P)_OxRdtase_dom_sf"/>
</dbReference>
<name>A0A7G9G0Q7_9FIRM</name>
<dbReference type="PANTHER" id="PTHR43364:SF1">
    <property type="entry name" value="OXIDOREDUCTASE YDHF"/>
    <property type="match status" value="1"/>
</dbReference>
<keyword evidence="3" id="KW-1185">Reference proteome</keyword>
<gene>
    <name evidence="2" type="ORF">H9Q78_07755</name>
</gene>
<accession>A0A7G9G0Q7</accession>
<protein>
    <submittedName>
        <fullName evidence="2">Aldo/keto reductase</fullName>
    </submittedName>
</protein>
<dbReference type="CDD" id="cd19092">
    <property type="entry name" value="AKR_BsYcsN_EcYdhF-like"/>
    <property type="match status" value="1"/>
</dbReference>
<dbReference type="PANTHER" id="PTHR43364">
    <property type="entry name" value="NADH-SPECIFIC METHYLGLYOXAL REDUCTASE-RELATED"/>
    <property type="match status" value="1"/>
</dbReference>
<dbReference type="GO" id="GO:0005829">
    <property type="term" value="C:cytosol"/>
    <property type="evidence" value="ECO:0007669"/>
    <property type="project" value="TreeGrafter"/>
</dbReference>
<dbReference type="KEGG" id="qdo:H9Q78_07755"/>
<dbReference type="InterPro" id="IPR050523">
    <property type="entry name" value="AKR_Detox_Biosynth"/>
</dbReference>
<sequence>MDYIKLNETMEFSRIIQGFWRLTDWEFTTDRLIAFMEGCLERGVTTFDTAEVYGDTECESQLGKAFQKRPDIRERIQLVSKTGIYKARIGDKTFGYYNTTYDRLMQSCKEALQRLHCEYLDLYLIHREDPCLNPYETARALKDMKKQGLIKEAGVSNFDPFKFEALNHAMDGTLLTNQIEWNPVCFEHFNSGMMDMLTKEKIHPMIWSPLAGGRLFTSKEPVYVKALSKIREIAVRHGVEPETIVYAWILYHPAGALPISGSNKPKRLDRAVKALDVRLEHHEWYEIYAASGQQTIR</sequence>
<dbReference type="InterPro" id="IPR020471">
    <property type="entry name" value="AKR"/>
</dbReference>
<reference evidence="2 3" key="1">
    <citation type="submission" date="2020-08" db="EMBL/GenBank/DDBJ databases">
        <authorList>
            <person name="Liu C."/>
            <person name="Sun Q."/>
        </authorList>
    </citation>
    <scope>NUCLEOTIDE SEQUENCE [LARGE SCALE GENOMIC DNA]</scope>
    <source>
        <strain evidence="2 3">NSJ-38</strain>
    </source>
</reference>
<evidence type="ECO:0000313" key="2">
    <source>
        <dbReference type="EMBL" id="QNM04389.1"/>
    </source>
</evidence>
<dbReference type="AlphaFoldDB" id="A0A7G9G0Q7"/>
<dbReference type="Gene3D" id="3.20.20.100">
    <property type="entry name" value="NADP-dependent oxidoreductase domain"/>
    <property type="match status" value="1"/>
</dbReference>
<dbReference type="RefSeq" id="WP_249300717.1">
    <property type="nucleotide sequence ID" value="NZ_CP060634.1"/>
</dbReference>
<dbReference type="Proteomes" id="UP000515823">
    <property type="component" value="Chromosome"/>
</dbReference>